<dbReference type="InterPro" id="IPR011598">
    <property type="entry name" value="bHLH_dom"/>
</dbReference>
<dbReference type="Gene3D" id="4.10.280.10">
    <property type="entry name" value="Helix-loop-helix DNA-binding domain"/>
    <property type="match status" value="1"/>
</dbReference>
<dbReference type="GO" id="GO:0046983">
    <property type="term" value="F:protein dimerization activity"/>
    <property type="evidence" value="ECO:0007669"/>
    <property type="project" value="InterPro"/>
</dbReference>
<evidence type="ECO:0008006" key="7">
    <source>
        <dbReference type="Google" id="ProtNLM"/>
    </source>
</evidence>
<dbReference type="SUPFAM" id="SSF47459">
    <property type="entry name" value="HLH, helix-loop-helix DNA-binding domain"/>
    <property type="match status" value="1"/>
</dbReference>
<dbReference type="SMART" id="SM00353">
    <property type="entry name" value="HLH"/>
    <property type="match status" value="1"/>
</dbReference>
<dbReference type="InterPro" id="IPR002219">
    <property type="entry name" value="PKC_DAG/PE"/>
</dbReference>
<dbReference type="Proteomes" id="UP000291404">
    <property type="component" value="Unassembled WGS sequence"/>
</dbReference>
<dbReference type="InterPro" id="IPR046349">
    <property type="entry name" value="C1-like_sf"/>
</dbReference>
<feature type="domain" description="Phorbol-ester/DAG-type" evidence="3">
    <location>
        <begin position="223"/>
        <end position="274"/>
    </location>
</feature>
<dbReference type="AlphaFoldDB" id="A0A4Q9LBT5"/>
<feature type="domain" description="BHLH" evidence="4">
    <location>
        <begin position="2"/>
        <end position="53"/>
    </location>
</feature>
<dbReference type="PROSITE" id="PS50888">
    <property type="entry name" value="BHLH"/>
    <property type="match status" value="1"/>
</dbReference>
<dbReference type="InterPro" id="IPR036638">
    <property type="entry name" value="HLH_DNA-bd_sf"/>
</dbReference>
<dbReference type="Pfam" id="PF00010">
    <property type="entry name" value="HLH"/>
    <property type="match status" value="1"/>
</dbReference>
<dbReference type="EMBL" id="PITI01000685">
    <property type="protein sequence ID" value="TBU05016.1"/>
    <property type="molecule type" value="Genomic_DNA"/>
</dbReference>
<comment type="caution">
    <text evidence="5">The sequence shown here is derived from an EMBL/GenBank/DDBJ whole genome shotgun (WGS) entry which is preliminary data.</text>
</comment>
<evidence type="ECO:0000259" key="3">
    <source>
        <dbReference type="PROSITE" id="PS50081"/>
    </source>
</evidence>
<organism evidence="5 6">
    <name type="scientific">Hamiltosporidium magnivora</name>
    <dbReference type="NCBI Taxonomy" id="148818"/>
    <lineage>
        <taxon>Eukaryota</taxon>
        <taxon>Fungi</taxon>
        <taxon>Fungi incertae sedis</taxon>
        <taxon>Microsporidia</taxon>
        <taxon>Dubosqiidae</taxon>
        <taxon>Hamiltosporidium</taxon>
    </lineage>
</organism>
<accession>A0A4Q9LBT5</accession>
<evidence type="ECO:0000313" key="5">
    <source>
        <dbReference type="EMBL" id="TBU05016.1"/>
    </source>
</evidence>
<keyword evidence="1" id="KW-0479">Metal-binding</keyword>
<proteinExistence type="predicted"/>
<evidence type="ECO:0000259" key="4">
    <source>
        <dbReference type="PROSITE" id="PS50888"/>
    </source>
</evidence>
<gene>
    <name evidence="5" type="ORF">CWI36_0685p0030</name>
</gene>
<name>A0A4Q9LBT5_9MICR</name>
<dbReference type="GO" id="GO:0046872">
    <property type="term" value="F:metal ion binding"/>
    <property type="evidence" value="ECO:0007669"/>
    <property type="project" value="UniProtKB-KW"/>
</dbReference>
<sequence>MKNKESHKFNEKKRRSRQKNCINVLRFLIPNLSHRRSSTLTVLEEAIKYIKYLEFYSGINNSDLKFPRKVDLDEYKSYETNEESKKKDLMKITTNILQEQPYLFRNKKILLSQSKFLQEKDYKQVDFVSENKIKIQSFENKDDLMRKFDYPKNIASPTNFMLPESTFCNFETENRFKIYKTDKNESMNLKNIKYYSSESKQGEEKETIYHTNWKEAQNKNDENNLLTLNSTKKIPICLICDDLITEVCFICSSCNKNFHNRCIKNLKSFKNEKCIFCSR</sequence>
<keyword evidence="2" id="KW-0862">Zinc</keyword>
<dbReference type="VEuPathDB" id="MicrosporidiaDB:CWI39_0220p0010"/>
<dbReference type="VEuPathDB" id="MicrosporidiaDB:CWI36_0685p0030"/>
<evidence type="ECO:0000313" key="6">
    <source>
        <dbReference type="Proteomes" id="UP000291404"/>
    </source>
</evidence>
<dbReference type="CDD" id="cd16448">
    <property type="entry name" value="RING-H2"/>
    <property type="match status" value="1"/>
</dbReference>
<protein>
    <recommendedName>
        <fullName evidence="7">BHLH domain-containing protein</fullName>
    </recommendedName>
</protein>
<reference evidence="5 6" key="1">
    <citation type="submission" date="2017-12" db="EMBL/GenBank/DDBJ databases">
        <authorList>
            <person name="Pombert J.-F."/>
            <person name="Haag K.L."/>
            <person name="Ebert D."/>
        </authorList>
    </citation>
    <scope>NUCLEOTIDE SEQUENCE [LARGE SCALE GENOMIC DNA]</scope>
    <source>
        <strain evidence="5">BE-OM-2</strain>
    </source>
</reference>
<evidence type="ECO:0000256" key="2">
    <source>
        <dbReference type="ARBA" id="ARBA00022833"/>
    </source>
</evidence>
<keyword evidence="6" id="KW-1185">Reference proteome</keyword>
<dbReference type="SUPFAM" id="SSF57889">
    <property type="entry name" value="Cysteine-rich domain"/>
    <property type="match status" value="1"/>
</dbReference>
<dbReference type="PROSITE" id="PS50081">
    <property type="entry name" value="ZF_DAG_PE_2"/>
    <property type="match status" value="1"/>
</dbReference>
<evidence type="ECO:0000256" key="1">
    <source>
        <dbReference type="ARBA" id="ARBA00022723"/>
    </source>
</evidence>